<dbReference type="Proteomes" id="UP000318693">
    <property type="component" value="Unassembled WGS sequence"/>
</dbReference>
<dbReference type="GO" id="GO:0003677">
    <property type="term" value="F:DNA binding"/>
    <property type="evidence" value="ECO:0007669"/>
    <property type="project" value="InterPro"/>
</dbReference>
<keyword evidence="1" id="KW-0347">Helicase</keyword>
<dbReference type="GO" id="GO:0005524">
    <property type="term" value="F:ATP binding"/>
    <property type="evidence" value="ECO:0007669"/>
    <property type="project" value="InterPro"/>
</dbReference>
<comment type="caution">
    <text evidence="1">The sequence shown here is derived from an EMBL/GenBank/DDBJ whole genome shotgun (WGS) entry which is preliminary data.</text>
</comment>
<evidence type="ECO:0000313" key="2">
    <source>
        <dbReference type="Proteomes" id="UP000318693"/>
    </source>
</evidence>
<dbReference type="RefSeq" id="WP_143416712.1">
    <property type="nucleotide sequence ID" value="NZ_VJXR01000002.1"/>
</dbReference>
<organism evidence="1 2">
    <name type="scientific">Georgenia yuyongxinii</name>
    <dbReference type="NCBI Taxonomy" id="2589797"/>
    <lineage>
        <taxon>Bacteria</taxon>
        <taxon>Bacillati</taxon>
        <taxon>Actinomycetota</taxon>
        <taxon>Actinomycetes</taxon>
        <taxon>Micrococcales</taxon>
        <taxon>Bogoriellaceae</taxon>
        <taxon>Georgenia</taxon>
    </lineage>
</organism>
<dbReference type="InterPro" id="IPR027417">
    <property type="entry name" value="P-loop_NTPase"/>
</dbReference>
<keyword evidence="1" id="KW-0378">Hydrolase</keyword>
<reference evidence="1 2" key="1">
    <citation type="submission" date="2019-07" db="EMBL/GenBank/DDBJ databases">
        <title>Georgenia wutianyii sp. nov. and Georgenia *** sp. nov. isolated from plateau pika (Ochotona curzoniae) in the Qinghai-Tibet plateau of China.</title>
        <authorList>
            <person name="Tian Z."/>
        </authorList>
    </citation>
    <scope>NUCLEOTIDE SEQUENCE [LARGE SCALE GENOMIC DNA]</scope>
    <source>
        <strain evidence="1 2">Z446</strain>
    </source>
</reference>
<accession>A0A552WXD1</accession>
<dbReference type="AlphaFoldDB" id="A0A552WXD1"/>
<evidence type="ECO:0000313" key="1">
    <source>
        <dbReference type="EMBL" id="TRW47437.1"/>
    </source>
</evidence>
<dbReference type="SUPFAM" id="SSF52540">
    <property type="entry name" value="P-loop containing nucleoside triphosphate hydrolases"/>
    <property type="match status" value="1"/>
</dbReference>
<keyword evidence="1" id="KW-0547">Nucleotide-binding</keyword>
<gene>
    <name evidence="1" type="ORF">FJ693_01150</name>
</gene>
<dbReference type="Pfam" id="PF13245">
    <property type="entry name" value="AAA_19"/>
    <property type="match status" value="1"/>
</dbReference>
<keyword evidence="2" id="KW-1185">Reference proteome</keyword>
<keyword evidence="1" id="KW-0067">ATP-binding</keyword>
<protein>
    <submittedName>
        <fullName evidence="1">ATP-dependent helicase</fullName>
    </submittedName>
</protein>
<name>A0A552WXD1_9MICO</name>
<proteinExistence type="predicted"/>
<dbReference type="PANTHER" id="PTHR11070">
    <property type="entry name" value="UVRD / RECB / PCRA DNA HELICASE FAMILY MEMBER"/>
    <property type="match status" value="1"/>
</dbReference>
<sequence length="553" mass="59777">MPYQPSDAQQHVIDSDAPVTVVLGGAGSGKTTTAAAAAGRRLEALDQSRQAVRARTAPGTAPILPAARRILFISFSRTAVSQILDRSAGILGRQQNKVDVVTFHGLAWRILTSFGRYYGLPHPLRVQSAAEASLSAASFPGMTYAELLPAAADLLQVPTVRDYYERRYGTVICDEFQDTSDEEWAFLQSVAPSAQRILLGDPNQCIYAGMKNIDPYDRVAQAAGLPGAVEILLPPLSHRDPTGVLPAAALAAMERRFDDPAIAHASSTGRIVLHHLPPSELPIGVAEVVRAERAANKTVSIFTHTHAATAELSTRLTQSGITHEQVGFTEAFGDSLQAQFAFLQWALEGTGGPRKALAVYVQSISRGSREKRLPPAIIRREHPGFEAALKEAALAIKAAARPAPDFSQLLTLIGGLHSTFGFPRGEETWAEANRQLRRALRLLDSGGTFADVATEVGDIRGMTLVGSRSPRPKPVQLMNLHQTKGRESDATVLVLQPDEYHGRESEPFTTGSRLLYVCLTRARERAHIVLPEGETIHGLWSPFIDACVLAQLL</sequence>
<dbReference type="Gene3D" id="3.40.50.300">
    <property type="entry name" value="P-loop containing nucleotide triphosphate hydrolases"/>
    <property type="match status" value="2"/>
</dbReference>
<dbReference type="EMBL" id="VJXR01000002">
    <property type="protein sequence ID" value="TRW47437.1"/>
    <property type="molecule type" value="Genomic_DNA"/>
</dbReference>
<dbReference type="GO" id="GO:0003678">
    <property type="term" value="F:DNA helicase activity"/>
    <property type="evidence" value="ECO:0007669"/>
    <property type="project" value="InterPro"/>
</dbReference>
<dbReference type="InterPro" id="IPR000212">
    <property type="entry name" value="DNA_helicase_UvrD/REP"/>
</dbReference>